<evidence type="ECO:0000313" key="9">
    <source>
        <dbReference type="EMBL" id="KAL3860560.1"/>
    </source>
</evidence>
<evidence type="ECO:0000256" key="2">
    <source>
        <dbReference type="ARBA" id="ARBA00001946"/>
    </source>
</evidence>
<dbReference type="GO" id="GO:0046872">
    <property type="term" value="F:metal ion binding"/>
    <property type="evidence" value="ECO:0007669"/>
    <property type="project" value="UniProtKB-KW"/>
</dbReference>
<evidence type="ECO:0000256" key="5">
    <source>
        <dbReference type="ARBA" id="ARBA00022801"/>
    </source>
</evidence>
<comment type="cofactor">
    <cofactor evidence="1">
        <name>Mn(2+)</name>
        <dbReference type="ChEBI" id="CHEBI:29035"/>
    </cofactor>
</comment>
<dbReference type="PANTHER" id="PTHR12318:SF0">
    <property type="entry name" value="ACYL-COENZYME A DIPHOSPHATASE NUDT19"/>
    <property type="match status" value="1"/>
</dbReference>
<keyword evidence="5" id="KW-0378">Hydrolase</keyword>
<gene>
    <name evidence="9" type="ORF">ACJMK2_010673</name>
</gene>
<comment type="similarity">
    <text evidence="3">Belongs to the Nudix hydrolase family.</text>
</comment>
<dbReference type="PANTHER" id="PTHR12318">
    <property type="entry name" value="TESTOSTERONE-REGULATED PROTEIN RP2"/>
    <property type="match status" value="1"/>
</dbReference>
<dbReference type="GO" id="GO:0016787">
    <property type="term" value="F:hydrolase activity"/>
    <property type="evidence" value="ECO:0007669"/>
    <property type="project" value="UniProtKB-KW"/>
</dbReference>
<evidence type="ECO:0000313" key="10">
    <source>
        <dbReference type="Proteomes" id="UP001634394"/>
    </source>
</evidence>
<evidence type="ECO:0000256" key="1">
    <source>
        <dbReference type="ARBA" id="ARBA00001936"/>
    </source>
</evidence>
<dbReference type="InterPro" id="IPR015797">
    <property type="entry name" value="NUDIX_hydrolase-like_dom_sf"/>
</dbReference>
<dbReference type="EMBL" id="JBJQND010000012">
    <property type="protein sequence ID" value="KAL3860560.1"/>
    <property type="molecule type" value="Genomic_DNA"/>
</dbReference>
<evidence type="ECO:0000256" key="3">
    <source>
        <dbReference type="ARBA" id="ARBA00005582"/>
    </source>
</evidence>
<evidence type="ECO:0000256" key="4">
    <source>
        <dbReference type="ARBA" id="ARBA00022723"/>
    </source>
</evidence>
<protein>
    <recommendedName>
        <fullName evidence="8">Nudix hydrolase domain-containing protein</fullName>
    </recommendedName>
</protein>
<organism evidence="9 10">
    <name type="scientific">Sinanodonta woodiana</name>
    <name type="common">Chinese pond mussel</name>
    <name type="synonym">Anodonta woodiana</name>
    <dbReference type="NCBI Taxonomy" id="1069815"/>
    <lineage>
        <taxon>Eukaryota</taxon>
        <taxon>Metazoa</taxon>
        <taxon>Spiralia</taxon>
        <taxon>Lophotrochozoa</taxon>
        <taxon>Mollusca</taxon>
        <taxon>Bivalvia</taxon>
        <taxon>Autobranchia</taxon>
        <taxon>Heteroconchia</taxon>
        <taxon>Palaeoheterodonta</taxon>
        <taxon>Unionida</taxon>
        <taxon>Unionoidea</taxon>
        <taxon>Unionidae</taxon>
        <taxon>Unioninae</taxon>
        <taxon>Sinanodonta</taxon>
    </lineage>
</organism>
<dbReference type="Proteomes" id="UP001634394">
    <property type="component" value="Unassembled WGS sequence"/>
</dbReference>
<keyword evidence="6" id="KW-0460">Magnesium</keyword>
<keyword evidence="7" id="KW-0464">Manganese</keyword>
<dbReference type="InterPro" id="IPR039121">
    <property type="entry name" value="NUDT19"/>
</dbReference>
<dbReference type="PROSITE" id="PS51462">
    <property type="entry name" value="NUDIX"/>
    <property type="match status" value="1"/>
</dbReference>
<sequence length="389" mass="44180">MAAILKHWREAATLLLVSKSKLFSAGNVKCNFECLMLKRSGKSKFMPSMYVFPGGVAHESDFSHDWLDIFNQVGKDKIADLFTFVKRGGDGSPMFSRKRPSDFSAIPSEIAFRICAIRETFEESGILLARDIHSLKHENLALDKVPLSGSPSLLSKTILVPWRKKVDTDAWEFIRMCRELEIVPDVWALYEWSNWLTPVLPGVAANSNEGIKKVHRFDTAFFICVLDHRPEAAHDDKETVASQWSSPVEMVKQHASGKINLAPPQIVEIGRLLSIHNADELQRFALQRSSRRVDRWLPVPCLCEDGILYLYPGDDLYPPEPDFEGQSPIKTIPLSVEEVSRKYPNHNRTEITHNNNNEEIRVNKCNVDLTDGQIRPITDWSKFTPVAKL</sequence>
<dbReference type="AlphaFoldDB" id="A0ABD3VJ77"/>
<feature type="domain" description="Nudix hydrolase" evidence="8">
    <location>
        <begin position="7"/>
        <end position="267"/>
    </location>
</feature>
<name>A0ABD3VJ77_SINWO</name>
<proteinExistence type="inferred from homology"/>
<keyword evidence="4" id="KW-0479">Metal-binding</keyword>
<dbReference type="SUPFAM" id="SSF55811">
    <property type="entry name" value="Nudix"/>
    <property type="match status" value="1"/>
</dbReference>
<evidence type="ECO:0000256" key="6">
    <source>
        <dbReference type="ARBA" id="ARBA00022842"/>
    </source>
</evidence>
<keyword evidence="10" id="KW-1185">Reference proteome</keyword>
<evidence type="ECO:0000259" key="8">
    <source>
        <dbReference type="PROSITE" id="PS51462"/>
    </source>
</evidence>
<comment type="cofactor">
    <cofactor evidence="2">
        <name>Mg(2+)</name>
        <dbReference type="ChEBI" id="CHEBI:18420"/>
    </cofactor>
</comment>
<accession>A0ABD3VJ77</accession>
<evidence type="ECO:0000256" key="7">
    <source>
        <dbReference type="ARBA" id="ARBA00023211"/>
    </source>
</evidence>
<dbReference type="CDD" id="cd18870">
    <property type="entry name" value="NUDIX_AcylCoAdiphos_Nudt19"/>
    <property type="match status" value="1"/>
</dbReference>
<dbReference type="InterPro" id="IPR000086">
    <property type="entry name" value="NUDIX_hydrolase_dom"/>
</dbReference>
<comment type="caution">
    <text evidence="9">The sequence shown here is derived from an EMBL/GenBank/DDBJ whole genome shotgun (WGS) entry which is preliminary data.</text>
</comment>
<dbReference type="Gene3D" id="3.90.79.10">
    <property type="entry name" value="Nucleoside Triphosphate Pyrophosphohydrolase"/>
    <property type="match status" value="1"/>
</dbReference>
<reference evidence="9 10" key="1">
    <citation type="submission" date="2024-11" db="EMBL/GenBank/DDBJ databases">
        <title>Chromosome-level genome assembly of the freshwater bivalve Anodonta woodiana.</title>
        <authorList>
            <person name="Chen X."/>
        </authorList>
    </citation>
    <scope>NUCLEOTIDE SEQUENCE [LARGE SCALE GENOMIC DNA]</scope>
    <source>
        <strain evidence="9">MN2024</strain>
        <tissue evidence="9">Gills</tissue>
    </source>
</reference>